<reference evidence="3 4" key="1">
    <citation type="submission" date="2017-11" db="EMBL/GenBank/DDBJ databases">
        <title>Evolution of Phototrophy in the Chloroflexi Phylum Driven by Horizontal Gene Transfer.</title>
        <authorList>
            <person name="Ward L.M."/>
            <person name="Hemp J."/>
            <person name="Shih P.M."/>
            <person name="Mcglynn S.E."/>
            <person name="Fischer W."/>
        </authorList>
    </citation>
    <scope>NUCLEOTIDE SEQUENCE [LARGE SCALE GENOMIC DNA]</scope>
    <source>
        <strain evidence="3">JP3_7</strain>
    </source>
</reference>
<protein>
    <submittedName>
        <fullName evidence="3">Short-chain dehydrogenase</fullName>
    </submittedName>
</protein>
<dbReference type="PROSITE" id="PS00061">
    <property type="entry name" value="ADH_SHORT"/>
    <property type="match status" value="1"/>
</dbReference>
<dbReference type="PANTHER" id="PTHR43669">
    <property type="entry name" value="5-KETO-D-GLUCONATE 5-REDUCTASE"/>
    <property type="match status" value="1"/>
</dbReference>
<dbReference type="Proteomes" id="UP000230790">
    <property type="component" value="Unassembled WGS sequence"/>
</dbReference>
<dbReference type="AlphaFoldDB" id="A0A2M8QE18"/>
<evidence type="ECO:0000256" key="2">
    <source>
        <dbReference type="ARBA" id="ARBA00023002"/>
    </source>
</evidence>
<evidence type="ECO:0000256" key="1">
    <source>
        <dbReference type="ARBA" id="ARBA00006484"/>
    </source>
</evidence>
<dbReference type="InterPro" id="IPR002347">
    <property type="entry name" value="SDR_fam"/>
</dbReference>
<dbReference type="PRINTS" id="PR00081">
    <property type="entry name" value="GDHRDH"/>
</dbReference>
<dbReference type="SUPFAM" id="SSF51735">
    <property type="entry name" value="NAD(P)-binding Rossmann-fold domains"/>
    <property type="match status" value="1"/>
</dbReference>
<comment type="caution">
    <text evidence="3">The sequence shown here is derived from an EMBL/GenBank/DDBJ whole genome shotgun (WGS) entry which is preliminary data.</text>
</comment>
<evidence type="ECO:0000313" key="3">
    <source>
        <dbReference type="EMBL" id="PJF48040.1"/>
    </source>
</evidence>
<sequence length="238" mass="24905">MHISLDGKIVAIAGATGGLGPTVAAVFASAGATLSLVDRDAAKLDALIASLGAPPGKHHRATADLADAEQTRAWAEQIRQRYGRVDAVLHLVGGYRGGQTIAQFPDADWALLKQLLIETTWNVVRAFVEPLKASGGRFILVSSPQAQKPLHVNAAYAACKAASETLILALADECRGTGATANIIVVNAILTPQMRADKPDADYAQFTAAEDIASAMLYLCSDAAANMNGQRLSLFGAR</sequence>
<evidence type="ECO:0000313" key="4">
    <source>
        <dbReference type="Proteomes" id="UP000230790"/>
    </source>
</evidence>
<organism evidence="3 4">
    <name type="scientific">Candidatus Thermofonsia Clade 3 bacterium</name>
    <dbReference type="NCBI Taxonomy" id="2364212"/>
    <lineage>
        <taxon>Bacteria</taxon>
        <taxon>Bacillati</taxon>
        <taxon>Chloroflexota</taxon>
        <taxon>Candidatus Thermofontia</taxon>
        <taxon>Candidatus Thermofonsia Clade 3</taxon>
    </lineage>
</organism>
<proteinExistence type="inferred from homology"/>
<dbReference type="GO" id="GO:0016491">
    <property type="term" value="F:oxidoreductase activity"/>
    <property type="evidence" value="ECO:0007669"/>
    <property type="project" value="UniProtKB-KW"/>
</dbReference>
<dbReference type="InterPro" id="IPR036291">
    <property type="entry name" value="NAD(P)-bd_dom_sf"/>
</dbReference>
<comment type="similarity">
    <text evidence="1">Belongs to the short-chain dehydrogenases/reductases (SDR) family.</text>
</comment>
<dbReference type="EMBL" id="PGTN01000026">
    <property type="protein sequence ID" value="PJF48040.1"/>
    <property type="molecule type" value="Genomic_DNA"/>
</dbReference>
<name>A0A2M8QE18_9CHLR</name>
<dbReference type="Gene3D" id="3.40.50.720">
    <property type="entry name" value="NAD(P)-binding Rossmann-like Domain"/>
    <property type="match status" value="1"/>
</dbReference>
<keyword evidence="2" id="KW-0560">Oxidoreductase</keyword>
<dbReference type="Pfam" id="PF00106">
    <property type="entry name" value="adh_short"/>
    <property type="match status" value="1"/>
</dbReference>
<dbReference type="CDD" id="cd05233">
    <property type="entry name" value="SDR_c"/>
    <property type="match status" value="1"/>
</dbReference>
<accession>A0A2M8QE18</accession>
<dbReference type="PANTHER" id="PTHR43669:SF3">
    <property type="entry name" value="ALCOHOL DEHYDROGENASE, PUTATIVE (AFU_ORTHOLOGUE AFUA_3G03445)-RELATED"/>
    <property type="match status" value="1"/>
</dbReference>
<dbReference type="InterPro" id="IPR020904">
    <property type="entry name" value="Sc_DH/Rdtase_CS"/>
</dbReference>
<gene>
    <name evidence="3" type="ORF">CUN48_05560</name>
</gene>